<gene>
    <name evidence="1" type="ORF">E2C06_36870</name>
</gene>
<proteinExistence type="predicted"/>
<dbReference type="Proteomes" id="UP000295096">
    <property type="component" value="Unassembled WGS sequence"/>
</dbReference>
<evidence type="ECO:0000313" key="1">
    <source>
        <dbReference type="EMBL" id="TDH50998.1"/>
    </source>
</evidence>
<accession>A0A4R5PVZ9</accession>
<evidence type="ECO:0000313" key="2">
    <source>
        <dbReference type="Proteomes" id="UP000295096"/>
    </source>
</evidence>
<name>A0A4R5PVZ9_9PROT</name>
<dbReference type="AlphaFoldDB" id="A0A4R5PVZ9"/>
<sequence>YYVAQRVLKGDAAGDGSIVRRVSAAEIEAAVVDQVRALLRQPEIVVGTWMATRTEMPDLKEGEVRDALARLDPLWGELFPAEQARIVRTLVERVVVGPAGADIRLRAEGLAGLVRDLTAIAPSALMAAA</sequence>
<keyword evidence="2" id="KW-1185">Reference proteome</keyword>
<reference evidence="1 2" key="1">
    <citation type="journal article" date="2016" name="J. Microbiol.">
        <title>Dankookia rubra gen. nov., sp. nov., an alphaproteobacterium isolated from sediment of a shallow stream.</title>
        <authorList>
            <person name="Kim W.H."/>
            <person name="Kim D.H."/>
            <person name="Kang K."/>
            <person name="Ahn T.Y."/>
        </authorList>
    </citation>
    <scope>NUCLEOTIDE SEQUENCE [LARGE SCALE GENOMIC DNA]</scope>
    <source>
        <strain evidence="1 2">JCM30602</strain>
    </source>
</reference>
<dbReference type="EMBL" id="SMSJ01000330">
    <property type="protein sequence ID" value="TDH50998.1"/>
    <property type="molecule type" value="Genomic_DNA"/>
</dbReference>
<organism evidence="1 2">
    <name type="scientific">Dankookia rubra</name>
    <dbReference type="NCBI Taxonomy" id="1442381"/>
    <lineage>
        <taxon>Bacteria</taxon>
        <taxon>Pseudomonadati</taxon>
        <taxon>Pseudomonadota</taxon>
        <taxon>Alphaproteobacteria</taxon>
        <taxon>Acetobacterales</taxon>
        <taxon>Roseomonadaceae</taxon>
        <taxon>Dankookia</taxon>
    </lineage>
</organism>
<feature type="non-terminal residue" evidence="1">
    <location>
        <position position="1"/>
    </location>
</feature>
<protein>
    <submittedName>
        <fullName evidence="1">Recombinase family protein</fullName>
    </submittedName>
</protein>
<comment type="caution">
    <text evidence="1">The sequence shown here is derived from an EMBL/GenBank/DDBJ whole genome shotgun (WGS) entry which is preliminary data.</text>
</comment>